<dbReference type="InterPro" id="IPR002893">
    <property type="entry name" value="Znf_MYND"/>
</dbReference>
<evidence type="ECO:0000313" key="7">
    <source>
        <dbReference type="Proteomes" id="UP000311382"/>
    </source>
</evidence>
<keyword evidence="7" id="KW-1185">Reference proteome</keyword>
<dbReference type="AlphaFoldDB" id="A0A5C5FU88"/>
<dbReference type="PROSITE" id="PS01360">
    <property type="entry name" value="ZF_MYND_1"/>
    <property type="match status" value="1"/>
</dbReference>
<sequence>MTAQNCAVCGKHSSQKCGACGSTYFCSRACQKAVWSTHKWLCGKETFSQPPLSAEEVDLLYELPSQDTGGSFGPWCWLNALAKPGLWTGDVTEFLDALERPLPRRARLRDTLPVTPWVTVARAYRNMWISQPSAIESPAARALTAKAWAPTLREYLILNTLRERRNSDKGLPAGVSVRVEARAKARTMATLETMPFQEEVSFEVQEGFRQTALPSLNICEARLCSE</sequence>
<evidence type="ECO:0000256" key="4">
    <source>
        <dbReference type="PROSITE-ProRule" id="PRU00134"/>
    </source>
</evidence>
<protein>
    <recommendedName>
        <fullName evidence="5">MYND-type domain-containing protein</fullName>
    </recommendedName>
</protein>
<evidence type="ECO:0000256" key="1">
    <source>
        <dbReference type="ARBA" id="ARBA00022723"/>
    </source>
</evidence>
<proteinExistence type="predicted"/>
<dbReference type="Proteomes" id="UP000311382">
    <property type="component" value="Unassembled WGS sequence"/>
</dbReference>
<evidence type="ECO:0000313" key="6">
    <source>
        <dbReference type="EMBL" id="TNY19909.1"/>
    </source>
</evidence>
<dbReference type="Pfam" id="PF01753">
    <property type="entry name" value="zf-MYND"/>
    <property type="match status" value="1"/>
</dbReference>
<evidence type="ECO:0000256" key="3">
    <source>
        <dbReference type="ARBA" id="ARBA00022833"/>
    </source>
</evidence>
<accession>A0A5C5FU88</accession>
<dbReference type="Gene3D" id="6.10.140.2220">
    <property type="match status" value="1"/>
</dbReference>
<dbReference type="EMBL" id="SOZI01000081">
    <property type="protein sequence ID" value="TNY19909.1"/>
    <property type="molecule type" value="Genomic_DNA"/>
</dbReference>
<dbReference type="GO" id="GO:0008270">
    <property type="term" value="F:zinc ion binding"/>
    <property type="evidence" value="ECO:0007669"/>
    <property type="project" value="UniProtKB-KW"/>
</dbReference>
<keyword evidence="1" id="KW-0479">Metal-binding</keyword>
<dbReference type="SUPFAM" id="SSF144232">
    <property type="entry name" value="HIT/MYND zinc finger-like"/>
    <property type="match status" value="1"/>
</dbReference>
<reference evidence="6 7" key="1">
    <citation type="submission" date="2019-03" db="EMBL/GenBank/DDBJ databases">
        <title>Rhodosporidium diobovatum UCD-FST 08-225 genome sequencing, assembly, and annotation.</title>
        <authorList>
            <person name="Fakankun I.U."/>
            <person name="Fristensky B."/>
            <person name="Levin D.B."/>
        </authorList>
    </citation>
    <scope>NUCLEOTIDE SEQUENCE [LARGE SCALE GENOMIC DNA]</scope>
    <source>
        <strain evidence="6 7">UCD-FST 08-225</strain>
    </source>
</reference>
<keyword evidence="2 4" id="KW-0863">Zinc-finger</keyword>
<evidence type="ECO:0000259" key="5">
    <source>
        <dbReference type="PROSITE" id="PS50865"/>
    </source>
</evidence>
<name>A0A5C5FU88_9BASI</name>
<organism evidence="6 7">
    <name type="scientific">Rhodotorula diobovata</name>
    <dbReference type="NCBI Taxonomy" id="5288"/>
    <lineage>
        <taxon>Eukaryota</taxon>
        <taxon>Fungi</taxon>
        <taxon>Dikarya</taxon>
        <taxon>Basidiomycota</taxon>
        <taxon>Pucciniomycotina</taxon>
        <taxon>Microbotryomycetes</taxon>
        <taxon>Sporidiobolales</taxon>
        <taxon>Sporidiobolaceae</taxon>
        <taxon>Rhodotorula</taxon>
    </lineage>
</organism>
<feature type="domain" description="MYND-type" evidence="5">
    <location>
        <begin position="6"/>
        <end position="42"/>
    </location>
</feature>
<keyword evidence="3" id="KW-0862">Zinc</keyword>
<comment type="caution">
    <text evidence="6">The sequence shown here is derived from an EMBL/GenBank/DDBJ whole genome shotgun (WGS) entry which is preliminary data.</text>
</comment>
<evidence type="ECO:0000256" key="2">
    <source>
        <dbReference type="ARBA" id="ARBA00022771"/>
    </source>
</evidence>
<dbReference type="PROSITE" id="PS50865">
    <property type="entry name" value="ZF_MYND_2"/>
    <property type="match status" value="1"/>
</dbReference>
<gene>
    <name evidence="6" type="ORF">DMC30DRAFT_447522</name>
</gene>
<dbReference type="OrthoDB" id="407198at2759"/>